<protein>
    <recommendedName>
        <fullName evidence="3">Nephrocystin 3-like N-terminal domain-containing protein</fullName>
    </recommendedName>
</protein>
<feature type="compositionally biased region" description="Basic and acidic residues" evidence="2">
    <location>
        <begin position="172"/>
        <end position="189"/>
    </location>
</feature>
<sequence length="457" mass="52217">MARPERLMVAVRNLEAILDPGLQREISPCSTWVIHDTILKMNLADTNLPMKQPWANFQVLVRRLEEWDHIEEPLLSKDEFSCLIWKEDGDIFDRLIYAYSKIGQEIAQPVELVQFTQLGGVNEILSEVLDFHRKALELLRNTGLDVLFRSEPEQSHESLREVLEDETSDTGASERSKTTTDSDIKTQKAEERHKLAMSELKVKLQSPDYRGDYERFTQHRNAFNSGNWVFSDAEFQSWYGSTSSRILCINGLHGMGKTVLMSTVTNNLLDVKHLSGSEMLVGYFYFSHCLQEPHNNLLRALLEQFMDQDGILLSELVDKHLHAYADGIRETEILQYLVKRAIETHRTTFLVLDGLDQCSNKEVDQTHFGSCPSIPLERFAHAKDLRRYCGQCCIEIQKRFGLSPEYGEEVAEKVAKLSNGNFLYVRILLRHILSYQATSNPGSALSPSSFPPTMADV</sequence>
<evidence type="ECO:0000313" key="5">
    <source>
        <dbReference type="Proteomes" id="UP000005206"/>
    </source>
</evidence>
<dbReference type="KEGG" id="nhe:NECHADRAFT_76847"/>
<reference evidence="4 5" key="1">
    <citation type="journal article" date="2009" name="PLoS Genet.">
        <title>The genome of Nectria haematococca: contribution of supernumerary chromosomes to gene expansion.</title>
        <authorList>
            <person name="Coleman J.J."/>
            <person name="Rounsley S.D."/>
            <person name="Rodriguez-Carres M."/>
            <person name="Kuo A."/>
            <person name="Wasmann C.C."/>
            <person name="Grimwood J."/>
            <person name="Schmutz J."/>
            <person name="Taga M."/>
            <person name="White G.J."/>
            <person name="Zhou S."/>
            <person name="Schwartz D.C."/>
            <person name="Freitag M."/>
            <person name="Ma L.J."/>
            <person name="Danchin E.G."/>
            <person name="Henrissat B."/>
            <person name="Coutinho P.M."/>
            <person name="Nelson D.R."/>
            <person name="Straney D."/>
            <person name="Napoli C.A."/>
            <person name="Barker B.M."/>
            <person name="Gribskov M."/>
            <person name="Rep M."/>
            <person name="Kroken S."/>
            <person name="Molnar I."/>
            <person name="Rensing C."/>
            <person name="Kennell J.C."/>
            <person name="Zamora J."/>
            <person name="Farman M.L."/>
            <person name="Selker E.U."/>
            <person name="Salamov A."/>
            <person name="Shapiro H."/>
            <person name="Pangilinan J."/>
            <person name="Lindquist E."/>
            <person name="Lamers C."/>
            <person name="Grigoriev I.V."/>
            <person name="Geiser D.M."/>
            <person name="Covert S.F."/>
            <person name="Temporini E."/>
            <person name="Vanetten H.D."/>
        </authorList>
    </citation>
    <scope>NUCLEOTIDE SEQUENCE [LARGE SCALE GENOMIC DNA]</scope>
    <source>
        <strain evidence="5">ATCC MYA-4622 / CBS 123669 / FGSC 9596 / NRRL 45880 / 77-13-4</strain>
    </source>
</reference>
<dbReference type="OMA" id="DERRCEW"/>
<feature type="region of interest" description="Disordered" evidence="2">
    <location>
        <begin position="158"/>
        <end position="189"/>
    </location>
</feature>
<dbReference type="RefSeq" id="XP_003046223.1">
    <property type="nucleotide sequence ID" value="XM_003046177.1"/>
</dbReference>
<gene>
    <name evidence="4" type="ORF">NECHADRAFT_76847</name>
</gene>
<dbReference type="EMBL" id="GG698910">
    <property type="protein sequence ID" value="EEU40510.1"/>
    <property type="molecule type" value="Genomic_DNA"/>
</dbReference>
<dbReference type="AlphaFoldDB" id="C7Z5F3"/>
<evidence type="ECO:0000313" key="4">
    <source>
        <dbReference type="EMBL" id="EEU40510.1"/>
    </source>
</evidence>
<dbReference type="eggNOG" id="KOG1721">
    <property type="taxonomic scope" value="Eukaryota"/>
</dbReference>
<dbReference type="OrthoDB" id="21416at2759"/>
<keyword evidence="1" id="KW-0677">Repeat</keyword>
<dbReference type="PANTHER" id="PTHR10039:SF14">
    <property type="entry name" value="NACHT DOMAIN-CONTAINING PROTEIN"/>
    <property type="match status" value="1"/>
</dbReference>
<proteinExistence type="predicted"/>
<feature type="domain" description="Nephrocystin 3-like N-terminal" evidence="3">
    <location>
        <begin position="225"/>
        <end position="362"/>
    </location>
</feature>
<name>C7Z5F3_FUSV7</name>
<keyword evidence="5" id="KW-1185">Reference proteome</keyword>
<evidence type="ECO:0000256" key="1">
    <source>
        <dbReference type="ARBA" id="ARBA00022737"/>
    </source>
</evidence>
<dbReference type="InParanoid" id="C7Z5F3"/>
<dbReference type="GeneID" id="9678329"/>
<dbReference type="Gene3D" id="3.40.50.300">
    <property type="entry name" value="P-loop containing nucleotide triphosphate hydrolases"/>
    <property type="match status" value="1"/>
</dbReference>
<dbReference type="InterPro" id="IPR056884">
    <property type="entry name" value="NPHP3-like_N"/>
</dbReference>
<evidence type="ECO:0000256" key="2">
    <source>
        <dbReference type="SAM" id="MobiDB-lite"/>
    </source>
</evidence>
<dbReference type="Pfam" id="PF24883">
    <property type="entry name" value="NPHP3_N"/>
    <property type="match status" value="1"/>
</dbReference>
<organism evidence="4 5">
    <name type="scientific">Fusarium vanettenii (strain ATCC MYA-4622 / CBS 123669 / FGSC 9596 / NRRL 45880 / 77-13-4)</name>
    <name type="common">Fusarium solani subsp. pisi</name>
    <dbReference type="NCBI Taxonomy" id="660122"/>
    <lineage>
        <taxon>Eukaryota</taxon>
        <taxon>Fungi</taxon>
        <taxon>Dikarya</taxon>
        <taxon>Ascomycota</taxon>
        <taxon>Pezizomycotina</taxon>
        <taxon>Sordariomycetes</taxon>
        <taxon>Hypocreomycetidae</taxon>
        <taxon>Hypocreales</taxon>
        <taxon>Nectriaceae</taxon>
        <taxon>Fusarium</taxon>
        <taxon>Fusarium solani species complex</taxon>
        <taxon>Fusarium vanettenii</taxon>
    </lineage>
</organism>
<dbReference type="InterPro" id="IPR027417">
    <property type="entry name" value="P-loop_NTPase"/>
</dbReference>
<dbReference type="PANTHER" id="PTHR10039">
    <property type="entry name" value="AMELOGENIN"/>
    <property type="match status" value="1"/>
</dbReference>
<evidence type="ECO:0000259" key="3">
    <source>
        <dbReference type="Pfam" id="PF24883"/>
    </source>
</evidence>
<dbReference type="VEuPathDB" id="FungiDB:NECHADRAFT_76847"/>
<accession>C7Z5F3</accession>
<dbReference type="HOGENOM" id="CLU_598632_0_0_1"/>
<dbReference type="SUPFAM" id="SSF52540">
    <property type="entry name" value="P-loop containing nucleoside triphosphate hydrolases"/>
    <property type="match status" value="1"/>
</dbReference>
<dbReference type="Proteomes" id="UP000005206">
    <property type="component" value="Chromosome 2"/>
</dbReference>